<dbReference type="Proteomes" id="UP000264589">
    <property type="component" value="Unassembled WGS sequence"/>
</dbReference>
<dbReference type="CDD" id="cd02696">
    <property type="entry name" value="MurNAc-LAA"/>
    <property type="match status" value="1"/>
</dbReference>
<sequence length="467" mass="49683">MTKLMKRALSLWSVAILTFCGILALAGERATAPIVENVRLGVHKSGHTRVVLDMDAAPGYELVPRQSNGGEIVILIENVSFSLGSDGLPASKGVVNKVTTGEGRVTIDLAETALPARDFVIEPSGSNESYRLVIDLEPVNGAAFLTAAADAASILAAAEAKPEPEPAKKKPSKKVETAKVEEPKTAPPMDIPSVVQAAAAESATSSAPSRMTRIPSLRPGRVYTETPATPSDKLVIVIDPGHGGKDPGSIGRTTGLEEKRVTWSAAQALGKELTKRGYEVAFTRSGDEFIDLEERIKFARARQADMFVSIHADANPVLSVRGASVYTLSEDRSEKMAAEATSQGDFRLFDRELSSEDKDVSSILFDLANTDTKNQSERLAAHLVQNMKGRVKMVNNTHRHGGLVVLLSPDVPAVLVELAFMSNEDDEANLGSRTWRNNAAAAIADGIDDYFANGRRAGLTAGASGGN</sequence>
<dbReference type="SMART" id="SM00646">
    <property type="entry name" value="Ami_3"/>
    <property type="match status" value="1"/>
</dbReference>
<reference evidence="6 7" key="1">
    <citation type="submission" date="2018-08" db="EMBL/GenBank/DDBJ databases">
        <title>Parvularcula sp. SM1705, isolated from surface water of the South Sea China.</title>
        <authorList>
            <person name="Sun L."/>
        </authorList>
    </citation>
    <scope>NUCLEOTIDE SEQUENCE [LARGE SCALE GENOMIC DNA]</scope>
    <source>
        <strain evidence="6 7">SM1705</strain>
    </source>
</reference>
<dbReference type="SUPFAM" id="SSF53187">
    <property type="entry name" value="Zn-dependent exopeptidases"/>
    <property type="match status" value="1"/>
</dbReference>
<keyword evidence="3" id="KW-0378">Hydrolase</keyword>
<feature type="region of interest" description="Disordered" evidence="4">
    <location>
        <begin position="158"/>
        <end position="225"/>
    </location>
</feature>
<dbReference type="PANTHER" id="PTHR30404:SF0">
    <property type="entry name" value="N-ACETYLMURAMOYL-L-ALANINE AMIDASE AMIC"/>
    <property type="match status" value="1"/>
</dbReference>
<dbReference type="GO" id="GO:0030288">
    <property type="term" value="C:outer membrane-bounded periplasmic space"/>
    <property type="evidence" value="ECO:0007669"/>
    <property type="project" value="TreeGrafter"/>
</dbReference>
<dbReference type="GO" id="GO:0009253">
    <property type="term" value="P:peptidoglycan catabolic process"/>
    <property type="evidence" value="ECO:0007669"/>
    <property type="project" value="InterPro"/>
</dbReference>
<accession>A0A371RFV5</accession>
<dbReference type="InterPro" id="IPR002508">
    <property type="entry name" value="MurNAc-LAA_cat"/>
</dbReference>
<name>A0A371RFV5_9PROT</name>
<dbReference type="Pfam" id="PF01520">
    <property type="entry name" value="Amidase_3"/>
    <property type="match status" value="1"/>
</dbReference>
<evidence type="ECO:0000256" key="3">
    <source>
        <dbReference type="ARBA" id="ARBA00022801"/>
    </source>
</evidence>
<dbReference type="Gene3D" id="3.40.630.40">
    <property type="entry name" value="Zn-dependent exopeptidases"/>
    <property type="match status" value="1"/>
</dbReference>
<dbReference type="InParanoid" id="A0A371RFV5"/>
<evidence type="ECO:0000259" key="5">
    <source>
        <dbReference type="SMART" id="SM00646"/>
    </source>
</evidence>
<evidence type="ECO:0000313" key="6">
    <source>
        <dbReference type="EMBL" id="RFB04328.1"/>
    </source>
</evidence>
<dbReference type="GO" id="GO:0008745">
    <property type="term" value="F:N-acetylmuramoyl-L-alanine amidase activity"/>
    <property type="evidence" value="ECO:0007669"/>
    <property type="project" value="UniProtKB-EC"/>
</dbReference>
<dbReference type="FunCoup" id="A0A371RFV5">
    <property type="interactions" value="228"/>
</dbReference>
<evidence type="ECO:0000256" key="2">
    <source>
        <dbReference type="ARBA" id="ARBA00011901"/>
    </source>
</evidence>
<keyword evidence="7" id="KW-1185">Reference proteome</keyword>
<organism evidence="6 7">
    <name type="scientific">Parvularcula marina</name>
    <dbReference type="NCBI Taxonomy" id="2292771"/>
    <lineage>
        <taxon>Bacteria</taxon>
        <taxon>Pseudomonadati</taxon>
        <taxon>Pseudomonadota</taxon>
        <taxon>Alphaproteobacteria</taxon>
        <taxon>Parvularculales</taxon>
        <taxon>Parvularculaceae</taxon>
        <taxon>Parvularcula</taxon>
    </lineage>
</organism>
<feature type="compositionally biased region" description="Low complexity" evidence="4">
    <location>
        <begin position="197"/>
        <end position="209"/>
    </location>
</feature>
<comment type="caution">
    <text evidence="6">The sequence shown here is derived from an EMBL/GenBank/DDBJ whole genome shotgun (WGS) entry which is preliminary data.</text>
</comment>
<proteinExistence type="predicted"/>
<dbReference type="InterPro" id="IPR050695">
    <property type="entry name" value="N-acetylmuramoyl_amidase_3"/>
</dbReference>
<dbReference type="EMBL" id="QUQO01000001">
    <property type="protein sequence ID" value="RFB04328.1"/>
    <property type="molecule type" value="Genomic_DNA"/>
</dbReference>
<dbReference type="AlphaFoldDB" id="A0A371RFV5"/>
<evidence type="ECO:0000256" key="4">
    <source>
        <dbReference type="SAM" id="MobiDB-lite"/>
    </source>
</evidence>
<dbReference type="PANTHER" id="PTHR30404">
    <property type="entry name" value="N-ACETYLMURAMOYL-L-ALANINE AMIDASE"/>
    <property type="match status" value="1"/>
</dbReference>
<evidence type="ECO:0000256" key="1">
    <source>
        <dbReference type="ARBA" id="ARBA00001561"/>
    </source>
</evidence>
<protein>
    <recommendedName>
        <fullName evidence="2">N-acetylmuramoyl-L-alanine amidase</fullName>
        <ecNumber evidence="2">3.5.1.28</ecNumber>
    </recommendedName>
</protein>
<gene>
    <name evidence="6" type="ORF">DX908_02935</name>
</gene>
<dbReference type="RefSeq" id="WP_116390957.1">
    <property type="nucleotide sequence ID" value="NZ_QUQO01000001.1"/>
</dbReference>
<feature type="domain" description="MurNAc-LAA" evidence="5">
    <location>
        <begin position="296"/>
        <end position="448"/>
    </location>
</feature>
<comment type="catalytic activity">
    <reaction evidence="1">
        <text>Hydrolyzes the link between N-acetylmuramoyl residues and L-amino acid residues in certain cell-wall glycopeptides.</text>
        <dbReference type="EC" id="3.5.1.28"/>
    </reaction>
</comment>
<dbReference type="EC" id="3.5.1.28" evidence="2"/>
<evidence type="ECO:0000313" key="7">
    <source>
        <dbReference type="Proteomes" id="UP000264589"/>
    </source>
</evidence>
<feature type="compositionally biased region" description="Basic and acidic residues" evidence="4">
    <location>
        <begin position="160"/>
        <end position="184"/>
    </location>
</feature>